<dbReference type="EMBL" id="CP144089">
    <property type="protein sequence ID" value="WWD06477.1"/>
    <property type="molecule type" value="Genomic_DNA"/>
</dbReference>
<keyword evidence="2" id="KW-0812">Transmembrane</keyword>
<dbReference type="RefSeq" id="XP_066084444.1">
    <property type="nucleotide sequence ID" value="XM_066228347.1"/>
</dbReference>
<name>A0AAX4KJH8_9TREE</name>
<proteinExistence type="predicted"/>
<keyword evidence="4" id="KW-1185">Reference proteome</keyword>
<feature type="transmembrane region" description="Helical" evidence="2">
    <location>
        <begin position="62"/>
        <end position="80"/>
    </location>
</feature>
<dbReference type="Proteomes" id="UP001358614">
    <property type="component" value="Chromosome 1"/>
</dbReference>
<feature type="compositionally biased region" description="Polar residues" evidence="1">
    <location>
        <begin position="98"/>
        <end position="113"/>
    </location>
</feature>
<organism evidence="3 4">
    <name type="scientific">Kwoniella europaea PYCC6329</name>
    <dbReference type="NCBI Taxonomy" id="1423913"/>
    <lineage>
        <taxon>Eukaryota</taxon>
        <taxon>Fungi</taxon>
        <taxon>Dikarya</taxon>
        <taxon>Basidiomycota</taxon>
        <taxon>Agaricomycotina</taxon>
        <taxon>Tremellomycetes</taxon>
        <taxon>Tremellales</taxon>
        <taxon>Cryptococcaceae</taxon>
        <taxon>Kwoniella</taxon>
    </lineage>
</organism>
<dbReference type="AlphaFoldDB" id="A0AAX4KJH8"/>
<dbReference type="KEGG" id="ker:91103368"/>
<gene>
    <name evidence="3" type="ORF">V865_004567</name>
</gene>
<evidence type="ECO:0000313" key="3">
    <source>
        <dbReference type="EMBL" id="WWD06477.1"/>
    </source>
</evidence>
<keyword evidence="2" id="KW-1133">Transmembrane helix</keyword>
<protein>
    <submittedName>
        <fullName evidence="3">Uncharacterized protein</fullName>
    </submittedName>
</protein>
<feature type="compositionally biased region" description="Basic and acidic residues" evidence="1">
    <location>
        <begin position="114"/>
        <end position="123"/>
    </location>
</feature>
<evidence type="ECO:0000256" key="2">
    <source>
        <dbReference type="SAM" id="Phobius"/>
    </source>
</evidence>
<sequence>MSVGTNIFNNKLRLNLNHLPGLSKSLVIFITTGPKAIWTPTQVPEKDLSSVLDVYSASIVKVFWLALALSIACLIATLLMENINLKEVAEGAKLAREASQNSSYPMQSSASLSKSKDTNESHTPDGTLAELQPSYQGWKQ</sequence>
<feature type="region of interest" description="Disordered" evidence="1">
    <location>
        <begin position="97"/>
        <end position="140"/>
    </location>
</feature>
<keyword evidence="2" id="KW-0472">Membrane</keyword>
<evidence type="ECO:0000313" key="4">
    <source>
        <dbReference type="Proteomes" id="UP001358614"/>
    </source>
</evidence>
<accession>A0AAX4KJH8</accession>
<reference evidence="3 4" key="1">
    <citation type="submission" date="2024-01" db="EMBL/GenBank/DDBJ databases">
        <title>Comparative genomics of Cryptococcus and Kwoniella reveals pathogenesis evolution and contrasting modes of karyotype evolution via chromosome fusion or intercentromeric recombination.</title>
        <authorList>
            <person name="Coelho M.A."/>
            <person name="David-Palma M."/>
            <person name="Shea T."/>
            <person name="Bowers K."/>
            <person name="McGinley-Smith S."/>
            <person name="Mohammad A.W."/>
            <person name="Gnirke A."/>
            <person name="Yurkov A.M."/>
            <person name="Nowrousian M."/>
            <person name="Sun S."/>
            <person name="Cuomo C.A."/>
            <person name="Heitman J."/>
        </authorList>
    </citation>
    <scope>NUCLEOTIDE SEQUENCE [LARGE SCALE GENOMIC DNA]</scope>
    <source>
        <strain evidence="3 4">PYCC6329</strain>
    </source>
</reference>
<dbReference type="GeneID" id="91103368"/>
<evidence type="ECO:0000256" key="1">
    <source>
        <dbReference type="SAM" id="MobiDB-lite"/>
    </source>
</evidence>